<keyword evidence="7" id="KW-1185">Reference proteome</keyword>
<dbReference type="GO" id="GO:0051666">
    <property type="term" value="P:actin cortical patch localization"/>
    <property type="evidence" value="ECO:0007669"/>
    <property type="project" value="InterPro"/>
</dbReference>
<evidence type="ECO:0000313" key="9">
    <source>
        <dbReference type="RefSeq" id="XP_015513103.1"/>
    </source>
</evidence>
<evidence type="ECO:0000313" key="8">
    <source>
        <dbReference type="RefSeq" id="XP_015513102.1"/>
    </source>
</evidence>
<dbReference type="PROSITE" id="PS51021">
    <property type="entry name" value="BAR"/>
    <property type="match status" value="1"/>
</dbReference>
<dbReference type="GO" id="GO:0008289">
    <property type="term" value="F:lipid binding"/>
    <property type="evidence" value="ECO:0007669"/>
    <property type="project" value="TreeGrafter"/>
</dbReference>
<dbReference type="GO" id="GO:0015629">
    <property type="term" value="C:actin cytoskeleton"/>
    <property type="evidence" value="ECO:0007669"/>
    <property type="project" value="TreeGrafter"/>
</dbReference>
<accession>A0A6J0BDZ5</accession>
<dbReference type="KEGG" id="nlo:107219413"/>
<dbReference type="PANTHER" id="PTHR47174:SF3">
    <property type="entry name" value="BRIDGING INTEGRATOR 3"/>
    <property type="match status" value="1"/>
</dbReference>
<keyword evidence="3" id="KW-0206">Cytoskeleton</keyword>
<sequence>MTWNPLKRNHLTQRPSPAPPLLSHAEDRDLDVTVQKLIHAEDTIRKLTKEMKKYLEAVANLDRADQRLSMNLSTSGLAHLSDEFRRIVEDYHSVTTQVGKTVQEMIHLCQKTFIEPLKKLRDEFALIAAAITKREELVNNWKYLHNRVRKLQEKKDRAASHIAKLERERRAEEVAGKELRTVHAQLLVELPAFLDKRLEYIKPSIHALIMIQLDYYGNTTRLFTHLMPVQNSSDSPGSAMMSETDYQHLITGYMNEIRALTIVKDN</sequence>
<dbReference type="RefSeq" id="XP_015513103.1">
    <property type="nucleotide sequence ID" value="XM_015657617.1"/>
</dbReference>
<organism evidence="7 10">
    <name type="scientific">Neodiprion lecontei</name>
    <name type="common">Redheaded pine sawfly</name>
    <dbReference type="NCBI Taxonomy" id="441921"/>
    <lineage>
        <taxon>Eukaryota</taxon>
        <taxon>Metazoa</taxon>
        <taxon>Ecdysozoa</taxon>
        <taxon>Arthropoda</taxon>
        <taxon>Hexapoda</taxon>
        <taxon>Insecta</taxon>
        <taxon>Pterygota</taxon>
        <taxon>Neoptera</taxon>
        <taxon>Endopterygota</taxon>
        <taxon>Hymenoptera</taxon>
        <taxon>Tenthredinoidea</taxon>
        <taxon>Diprionidae</taxon>
        <taxon>Diprioninae</taxon>
        <taxon>Neodiprion</taxon>
    </lineage>
</organism>
<evidence type="ECO:0000256" key="4">
    <source>
        <dbReference type="SAM" id="Coils"/>
    </source>
</evidence>
<dbReference type="OrthoDB" id="446293at2759"/>
<feature type="domain" description="BAR" evidence="6">
    <location>
        <begin position="15"/>
        <end position="239"/>
    </location>
</feature>
<dbReference type="Proteomes" id="UP000829291">
    <property type="component" value="Chromosome 1"/>
</dbReference>
<dbReference type="Pfam" id="PF03114">
    <property type="entry name" value="BAR"/>
    <property type="match status" value="1"/>
</dbReference>
<dbReference type="RefSeq" id="XP_015513105.1">
    <property type="nucleotide sequence ID" value="XM_015657619.1"/>
</dbReference>
<evidence type="ECO:0000256" key="3">
    <source>
        <dbReference type="ARBA" id="ARBA00023212"/>
    </source>
</evidence>
<evidence type="ECO:0000313" key="7">
    <source>
        <dbReference type="Proteomes" id="UP000829291"/>
    </source>
</evidence>
<evidence type="ECO:0000259" key="6">
    <source>
        <dbReference type="PROSITE" id="PS51021"/>
    </source>
</evidence>
<evidence type="ECO:0000256" key="5">
    <source>
        <dbReference type="SAM" id="MobiDB-lite"/>
    </source>
</evidence>
<evidence type="ECO:0000313" key="10">
    <source>
        <dbReference type="RefSeq" id="XP_015513104.1"/>
    </source>
</evidence>
<evidence type="ECO:0000256" key="1">
    <source>
        <dbReference type="ARBA" id="ARBA00004245"/>
    </source>
</evidence>
<name>A0A6J0BDZ5_NEOLC</name>
<dbReference type="GO" id="GO:0006897">
    <property type="term" value="P:endocytosis"/>
    <property type="evidence" value="ECO:0007669"/>
    <property type="project" value="InterPro"/>
</dbReference>
<gene>
    <name evidence="8 9 10 11" type="primary">LOC107219413</name>
</gene>
<dbReference type="InterPro" id="IPR004148">
    <property type="entry name" value="BAR_dom"/>
</dbReference>
<comment type="subcellular location">
    <subcellularLocation>
        <location evidence="1">Cytoplasm</location>
        <location evidence="1">Cytoskeleton</location>
    </subcellularLocation>
</comment>
<keyword evidence="4" id="KW-0175">Coiled coil</keyword>
<dbReference type="InterPro" id="IPR027267">
    <property type="entry name" value="AH/BAR_dom_sf"/>
</dbReference>
<protein>
    <submittedName>
        <fullName evidence="8 9">Bridging integrator 3-like</fullName>
    </submittedName>
</protein>
<feature type="region of interest" description="Disordered" evidence="5">
    <location>
        <begin position="1"/>
        <end position="24"/>
    </location>
</feature>
<dbReference type="GO" id="GO:0097320">
    <property type="term" value="P:plasma membrane tubulation"/>
    <property type="evidence" value="ECO:0007669"/>
    <property type="project" value="TreeGrafter"/>
</dbReference>
<dbReference type="GO" id="GO:0005737">
    <property type="term" value="C:cytoplasm"/>
    <property type="evidence" value="ECO:0007669"/>
    <property type="project" value="InterPro"/>
</dbReference>
<dbReference type="InterPro" id="IPR046982">
    <property type="entry name" value="BIN3/RVS161-like"/>
</dbReference>
<dbReference type="GeneID" id="107219413"/>
<dbReference type="PANTHER" id="PTHR47174">
    <property type="entry name" value="BRIDGING INTEGRATOR 3"/>
    <property type="match status" value="1"/>
</dbReference>
<dbReference type="SMART" id="SM00721">
    <property type="entry name" value="BAR"/>
    <property type="match status" value="1"/>
</dbReference>
<evidence type="ECO:0000313" key="11">
    <source>
        <dbReference type="RefSeq" id="XP_015513105.1"/>
    </source>
</evidence>
<keyword evidence="2" id="KW-0963">Cytoplasm</keyword>
<evidence type="ECO:0000256" key="2">
    <source>
        <dbReference type="ARBA" id="ARBA00022490"/>
    </source>
</evidence>
<reference evidence="8 9" key="1">
    <citation type="submission" date="2025-04" db="UniProtKB">
        <authorList>
            <consortium name="RefSeq"/>
        </authorList>
    </citation>
    <scope>IDENTIFICATION</scope>
    <source>
        <tissue evidence="8 9">Whole body</tissue>
    </source>
</reference>
<dbReference type="SUPFAM" id="SSF103657">
    <property type="entry name" value="BAR/IMD domain-like"/>
    <property type="match status" value="1"/>
</dbReference>
<dbReference type="RefSeq" id="XP_015513102.1">
    <property type="nucleotide sequence ID" value="XM_015657616.1"/>
</dbReference>
<dbReference type="RefSeq" id="XP_015513104.1">
    <property type="nucleotide sequence ID" value="XM_015657618.1"/>
</dbReference>
<feature type="coiled-coil region" evidence="4">
    <location>
        <begin position="37"/>
        <end position="64"/>
    </location>
</feature>
<proteinExistence type="predicted"/>
<dbReference type="AlphaFoldDB" id="A0A6J0BDZ5"/>
<dbReference type="Gene3D" id="1.20.1270.60">
    <property type="entry name" value="Arfaptin homology (AH) domain/BAR domain"/>
    <property type="match status" value="1"/>
</dbReference>